<dbReference type="AlphaFoldDB" id="A0A2G5D9D7"/>
<reference evidence="1 2" key="1">
    <citation type="submission" date="2017-09" db="EMBL/GenBank/DDBJ databases">
        <title>WGS assembly of Aquilegia coerulea Goldsmith.</title>
        <authorList>
            <person name="Hodges S."/>
            <person name="Kramer E."/>
            <person name="Nordborg M."/>
            <person name="Tomkins J."/>
            <person name="Borevitz J."/>
            <person name="Derieg N."/>
            <person name="Yan J."/>
            <person name="Mihaltcheva S."/>
            <person name="Hayes R.D."/>
            <person name="Rokhsar D."/>
        </authorList>
    </citation>
    <scope>NUCLEOTIDE SEQUENCE [LARGE SCALE GENOMIC DNA]</scope>
    <source>
        <strain evidence="2">cv. Goldsmith</strain>
    </source>
</reference>
<organism evidence="1 2">
    <name type="scientific">Aquilegia coerulea</name>
    <name type="common">Rocky mountain columbine</name>
    <dbReference type="NCBI Taxonomy" id="218851"/>
    <lineage>
        <taxon>Eukaryota</taxon>
        <taxon>Viridiplantae</taxon>
        <taxon>Streptophyta</taxon>
        <taxon>Embryophyta</taxon>
        <taxon>Tracheophyta</taxon>
        <taxon>Spermatophyta</taxon>
        <taxon>Magnoliopsida</taxon>
        <taxon>Ranunculales</taxon>
        <taxon>Ranunculaceae</taxon>
        <taxon>Thalictroideae</taxon>
        <taxon>Aquilegia</taxon>
    </lineage>
</organism>
<evidence type="ECO:0008006" key="3">
    <source>
        <dbReference type="Google" id="ProtNLM"/>
    </source>
</evidence>
<dbReference type="EMBL" id="KZ305042">
    <property type="protein sequence ID" value="PIA40103.1"/>
    <property type="molecule type" value="Genomic_DNA"/>
</dbReference>
<evidence type="ECO:0000313" key="2">
    <source>
        <dbReference type="Proteomes" id="UP000230069"/>
    </source>
</evidence>
<evidence type="ECO:0000313" key="1">
    <source>
        <dbReference type="EMBL" id="PIA40103.1"/>
    </source>
</evidence>
<dbReference type="Proteomes" id="UP000230069">
    <property type="component" value="Unassembled WGS sequence"/>
</dbReference>
<dbReference type="InParanoid" id="A0A2G5D9D7"/>
<name>A0A2G5D9D7_AQUCA</name>
<gene>
    <name evidence="1" type="ORF">AQUCO_02500077v1</name>
</gene>
<protein>
    <recommendedName>
        <fullName evidence="3">Small acidic protein 1</fullName>
    </recommendedName>
</protein>
<sequence length="61" mass="7121">MRPSPMFMFDMDEHPSNMMMDVDDNDTLEMLAEGGYHVETKLTDSDFFNSFEDDFDDADIN</sequence>
<proteinExistence type="predicted"/>
<keyword evidence="2" id="KW-1185">Reference proteome</keyword>
<dbReference type="FunCoup" id="A0A2G5D9D7">
    <property type="interactions" value="414"/>
</dbReference>
<accession>A0A2G5D9D7</accession>